<organism evidence="2 3">
    <name type="scientific">Phytophthora megakarya</name>
    <dbReference type="NCBI Taxonomy" id="4795"/>
    <lineage>
        <taxon>Eukaryota</taxon>
        <taxon>Sar</taxon>
        <taxon>Stramenopiles</taxon>
        <taxon>Oomycota</taxon>
        <taxon>Peronosporomycetes</taxon>
        <taxon>Peronosporales</taxon>
        <taxon>Peronosporaceae</taxon>
        <taxon>Phytophthora</taxon>
    </lineage>
</organism>
<feature type="compositionally biased region" description="Pro residues" evidence="1">
    <location>
        <begin position="167"/>
        <end position="176"/>
    </location>
</feature>
<evidence type="ECO:0000313" key="3">
    <source>
        <dbReference type="Proteomes" id="UP000198211"/>
    </source>
</evidence>
<keyword evidence="3" id="KW-1185">Reference proteome</keyword>
<dbReference type="OrthoDB" id="109039at2759"/>
<dbReference type="Proteomes" id="UP000198211">
    <property type="component" value="Unassembled WGS sequence"/>
</dbReference>
<accession>A0A225UNJ5</accession>
<name>A0A225UNJ5_9STRA</name>
<protein>
    <submittedName>
        <fullName evidence="2">Uncharacterized protein</fullName>
    </submittedName>
</protein>
<feature type="region of interest" description="Disordered" evidence="1">
    <location>
        <begin position="145"/>
        <end position="220"/>
    </location>
</feature>
<proteinExistence type="predicted"/>
<dbReference type="EMBL" id="NBNE01014289">
    <property type="protein sequence ID" value="OWY94491.1"/>
    <property type="molecule type" value="Genomic_DNA"/>
</dbReference>
<dbReference type="AlphaFoldDB" id="A0A225UNJ5"/>
<evidence type="ECO:0000313" key="2">
    <source>
        <dbReference type="EMBL" id="OWY94491.1"/>
    </source>
</evidence>
<comment type="caution">
    <text evidence="2">The sequence shown here is derived from an EMBL/GenBank/DDBJ whole genome shotgun (WGS) entry which is preliminary data.</text>
</comment>
<feature type="compositionally biased region" description="Basic and acidic residues" evidence="1">
    <location>
        <begin position="196"/>
        <end position="205"/>
    </location>
</feature>
<sequence length="449" mass="50647">MGTLREIVIDHLVGSVSGTRRIHSFISRFHPKDTSPDNALTITSDKLSKTDISKQFEAFLNQDDANVANSDSAKRQAQCDFWMEYREIIGVNQQSQSFAVFDKIAEAILEGKTKEAMEAFGTPVLLLPNPARMTALKQALDHPIFADHKRDSPPPSRDSSVKGSPKNSPPGTPPKDAPVKNTPKDSTPKGKQKKNTPKDSSLKGSRDKKRKTPSGATANTLFPHLLVDQTKVKVKNDLEEIYRTAQEAKKSVYELAYPWEDLFLWYDPAAFPSLHLAHWRIWMRNRPKFIDWQLHAPLLGKYIMGVRRKAEMDAIQERVELLDMCVAIWGYYGFLRMFEPPGRNSRDSRHYSGPTIANLSFALEPFQIDKEVFTTITELLELMGALNPSAGIDSRLGDRALARVYLDVCSKQDPDHADWAGDRLTGVWMTLIQCSRIKKLAVKVEKQLA</sequence>
<feature type="non-terminal residue" evidence="2">
    <location>
        <position position="449"/>
    </location>
</feature>
<reference evidence="3" key="1">
    <citation type="submission" date="2017-03" db="EMBL/GenBank/DDBJ databases">
        <title>Phytopthora megakarya and P. palmivora, two closely related causual agents of cacao black pod achieved similar genome size and gene model numbers by different mechanisms.</title>
        <authorList>
            <person name="Ali S."/>
            <person name="Shao J."/>
            <person name="Larry D.J."/>
            <person name="Kronmiller B."/>
            <person name="Shen D."/>
            <person name="Strem M.D."/>
            <person name="Melnick R.L."/>
            <person name="Guiltinan M.J."/>
            <person name="Tyler B.M."/>
            <person name="Meinhardt L.W."/>
            <person name="Bailey B.A."/>
        </authorList>
    </citation>
    <scope>NUCLEOTIDE SEQUENCE [LARGE SCALE GENOMIC DNA]</scope>
    <source>
        <strain evidence="3">zdho120</strain>
    </source>
</reference>
<gene>
    <name evidence="2" type="ORF">PHMEG_00035756</name>
</gene>
<evidence type="ECO:0000256" key="1">
    <source>
        <dbReference type="SAM" id="MobiDB-lite"/>
    </source>
</evidence>